<dbReference type="GO" id="GO:0005886">
    <property type="term" value="C:plasma membrane"/>
    <property type="evidence" value="ECO:0007669"/>
    <property type="project" value="UniProtKB-SubCell"/>
</dbReference>
<dbReference type="PANTHER" id="PTHR30269">
    <property type="entry name" value="TRANSMEMBRANE PROTEIN YFCA"/>
    <property type="match status" value="1"/>
</dbReference>
<evidence type="ECO:0000313" key="9">
    <source>
        <dbReference type="EMBL" id="SFS54726.1"/>
    </source>
</evidence>
<evidence type="ECO:0000256" key="2">
    <source>
        <dbReference type="ARBA" id="ARBA00009142"/>
    </source>
</evidence>
<evidence type="ECO:0000256" key="1">
    <source>
        <dbReference type="ARBA" id="ARBA00004651"/>
    </source>
</evidence>
<comment type="subcellular location">
    <subcellularLocation>
        <location evidence="1 8">Cell membrane</location>
        <topology evidence="1 8">Multi-pass membrane protein</topology>
    </subcellularLocation>
</comment>
<feature type="transmembrane region" description="Helical" evidence="8">
    <location>
        <begin position="182"/>
        <end position="202"/>
    </location>
</feature>
<keyword evidence="6 8" id="KW-1133">Transmembrane helix</keyword>
<dbReference type="Proteomes" id="UP000183209">
    <property type="component" value="Unassembled WGS sequence"/>
</dbReference>
<dbReference type="AlphaFoldDB" id="A0A1I6QQH4"/>
<organism evidence="9 10">
    <name type="scientific">Zhouia amylolytica</name>
    <dbReference type="NCBI Taxonomy" id="376730"/>
    <lineage>
        <taxon>Bacteria</taxon>
        <taxon>Pseudomonadati</taxon>
        <taxon>Bacteroidota</taxon>
        <taxon>Flavobacteriia</taxon>
        <taxon>Flavobacteriales</taxon>
        <taxon>Flavobacteriaceae</taxon>
        <taxon>Zhouia</taxon>
    </lineage>
</organism>
<feature type="transmembrane region" description="Helical" evidence="8">
    <location>
        <begin position="236"/>
        <end position="254"/>
    </location>
</feature>
<keyword evidence="7 8" id="KW-0472">Membrane</keyword>
<name>A0A1I6QQH4_9FLAO</name>
<evidence type="ECO:0000256" key="8">
    <source>
        <dbReference type="RuleBase" id="RU363041"/>
    </source>
</evidence>
<gene>
    <name evidence="9" type="ORF">SAMN04487906_0791</name>
</gene>
<keyword evidence="4 8" id="KW-1003">Cell membrane</keyword>
<feature type="transmembrane region" description="Helical" evidence="8">
    <location>
        <begin position="79"/>
        <end position="99"/>
    </location>
</feature>
<reference evidence="9 10" key="1">
    <citation type="submission" date="2016-10" db="EMBL/GenBank/DDBJ databases">
        <authorList>
            <person name="de Groot N.N."/>
        </authorList>
    </citation>
    <scope>NUCLEOTIDE SEQUENCE [LARGE SCALE GENOMIC DNA]</scope>
    <source>
        <strain evidence="9 10">CGMCC 1.6114</strain>
    </source>
</reference>
<evidence type="ECO:0000256" key="7">
    <source>
        <dbReference type="ARBA" id="ARBA00023136"/>
    </source>
</evidence>
<keyword evidence="5 8" id="KW-0812">Transmembrane</keyword>
<dbReference type="PANTHER" id="PTHR30269:SF0">
    <property type="entry name" value="MEMBRANE TRANSPORTER PROTEIN YFCA-RELATED"/>
    <property type="match status" value="1"/>
</dbReference>
<evidence type="ECO:0000313" key="10">
    <source>
        <dbReference type="Proteomes" id="UP000183209"/>
    </source>
</evidence>
<keyword evidence="3" id="KW-0813">Transport</keyword>
<sequence length="255" mass="27838">MQIIFMSPLLEAGLLIAIGFIVGIINTISGGGSTLTLPILIFLGLDAPTANGTNRIAILTQNITAIAGFKSKGIKVSKISWWLGVSALIGSLIGAKIAIDVKDETFNRILAVVMIFIVGLMVFKPKRSLDEIAERLTGKYFWMSLVAFFFIGIYGGFIQAGTGILMMLALSFINNMSLVKTNVVKAVTMLIYTIATLMVFWLTDNLNFKYGLLMAIGQATGGWLSSRWSVDKGDGFVKLFLILMVIVMAVKLWFF</sequence>
<dbReference type="InterPro" id="IPR002781">
    <property type="entry name" value="TM_pro_TauE-like"/>
</dbReference>
<accession>A0A1I6QQH4</accession>
<feature type="transmembrane region" description="Helical" evidence="8">
    <location>
        <begin position="106"/>
        <end position="123"/>
    </location>
</feature>
<dbReference type="InterPro" id="IPR052017">
    <property type="entry name" value="TSUP"/>
</dbReference>
<dbReference type="Pfam" id="PF01925">
    <property type="entry name" value="TauE"/>
    <property type="match status" value="1"/>
</dbReference>
<feature type="transmembrane region" description="Helical" evidence="8">
    <location>
        <begin position="143"/>
        <end position="170"/>
    </location>
</feature>
<evidence type="ECO:0000256" key="6">
    <source>
        <dbReference type="ARBA" id="ARBA00022989"/>
    </source>
</evidence>
<evidence type="ECO:0000256" key="4">
    <source>
        <dbReference type="ARBA" id="ARBA00022475"/>
    </source>
</evidence>
<protein>
    <recommendedName>
        <fullName evidence="8">Probable membrane transporter protein</fullName>
    </recommendedName>
</protein>
<proteinExistence type="inferred from homology"/>
<evidence type="ECO:0000256" key="3">
    <source>
        <dbReference type="ARBA" id="ARBA00022448"/>
    </source>
</evidence>
<evidence type="ECO:0000256" key="5">
    <source>
        <dbReference type="ARBA" id="ARBA00022692"/>
    </source>
</evidence>
<dbReference type="EMBL" id="FPAG01000002">
    <property type="protein sequence ID" value="SFS54726.1"/>
    <property type="molecule type" value="Genomic_DNA"/>
</dbReference>
<feature type="transmembrane region" description="Helical" evidence="8">
    <location>
        <begin position="12"/>
        <end position="45"/>
    </location>
</feature>
<comment type="similarity">
    <text evidence="2 8">Belongs to the 4-toluene sulfonate uptake permease (TSUP) (TC 2.A.102) family.</text>
</comment>